<gene>
    <name evidence="1" type="ORF">TIFTF001_012250</name>
</gene>
<comment type="caution">
    <text evidence="1">The sequence shown here is derived from an EMBL/GenBank/DDBJ whole genome shotgun (WGS) entry which is preliminary data.</text>
</comment>
<sequence length="102" mass="11030">MRIWLGFRMGVMIKFRYENRGRVSGHGLDLVSRRGSELGSGSGFRVGVRVAIGMRVGLGAGTGVGVGFWDKLSFRVGVGFRNGVWGRILESGSASCFMMRVG</sequence>
<proteinExistence type="predicted"/>
<keyword evidence="2" id="KW-1185">Reference proteome</keyword>
<name>A0AA88D3J0_FICCA</name>
<accession>A0AA88D3J0</accession>
<evidence type="ECO:0000313" key="1">
    <source>
        <dbReference type="EMBL" id="GMN43045.1"/>
    </source>
</evidence>
<dbReference type="Proteomes" id="UP001187192">
    <property type="component" value="Unassembled WGS sequence"/>
</dbReference>
<protein>
    <submittedName>
        <fullName evidence="1">Uncharacterized protein</fullName>
    </submittedName>
</protein>
<dbReference type="EMBL" id="BTGU01000015">
    <property type="protein sequence ID" value="GMN43045.1"/>
    <property type="molecule type" value="Genomic_DNA"/>
</dbReference>
<dbReference type="AlphaFoldDB" id="A0AA88D3J0"/>
<reference evidence="1" key="1">
    <citation type="submission" date="2023-07" db="EMBL/GenBank/DDBJ databases">
        <title>draft genome sequence of fig (Ficus carica).</title>
        <authorList>
            <person name="Takahashi T."/>
            <person name="Nishimura K."/>
        </authorList>
    </citation>
    <scope>NUCLEOTIDE SEQUENCE</scope>
</reference>
<evidence type="ECO:0000313" key="2">
    <source>
        <dbReference type="Proteomes" id="UP001187192"/>
    </source>
</evidence>
<organism evidence="1 2">
    <name type="scientific">Ficus carica</name>
    <name type="common">Common fig</name>
    <dbReference type="NCBI Taxonomy" id="3494"/>
    <lineage>
        <taxon>Eukaryota</taxon>
        <taxon>Viridiplantae</taxon>
        <taxon>Streptophyta</taxon>
        <taxon>Embryophyta</taxon>
        <taxon>Tracheophyta</taxon>
        <taxon>Spermatophyta</taxon>
        <taxon>Magnoliopsida</taxon>
        <taxon>eudicotyledons</taxon>
        <taxon>Gunneridae</taxon>
        <taxon>Pentapetalae</taxon>
        <taxon>rosids</taxon>
        <taxon>fabids</taxon>
        <taxon>Rosales</taxon>
        <taxon>Moraceae</taxon>
        <taxon>Ficeae</taxon>
        <taxon>Ficus</taxon>
    </lineage>
</organism>